<keyword evidence="1" id="KW-0812">Transmembrane</keyword>
<dbReference type="EMBL" id="JAODUP010000591">
    <property type="protein sequence ID" value="KAK2146655.1"/>
    <property type="molecule type" value="Genomic_DNA"/>
</dbReference>
<evidence type="ECO:0000313" key="3">
    <source>
        <dbReference type="EMBL" id="KAK2146655.1"/>
    </source>
</evidence>
<protein>
    <submittedName>
        <fullName evidence="3">Uncharacterized protein</fullName>
    </submittedName>
</protein>
<gene>
    <name evidence="3" type="ORF">LSH36_591g01119</name>
</gene>
<name>A0AAD9J6A1_9ANNE</name>
<evidence type="ECO:0000256" key="2">
    <source>
        <dbReference type="SAM" id="SignalP"/>
    </source>
</evidence>
<dbReference type="Proteomes" id="UP001208570">
    <property type="component" value="Unassembled WGS sequence"/>
</dbReference>
<organism evidence="3 4">
    <name type="scientific">Paralvinella palmiformis</name>
    <dbReference type="NCBI Taxonomy" id="53620"/>
    <lineage>
        <taxon>Eukaryota</taxon>
        <taxon>Metazoa</taxon>
        <taxon>Spiralia</taxon>
        <taxon>Lophotrochozoa</taxon>
        <taxon>Annelida</taxon>
        <taxon>Polychaeta</taxon>
        <taxon>Sedentaria</taxon>
        <taxon>Canalipalpata</taxon>
        <taxon>Terebellida</taxon>
        <taxon>Terebelliformia</taxon>
        <taxon>Alvinellidae</taxon>
        <taxon>Paralvinella</taxon>
    </lineage>
</organism>
<feature type="chain" id="PRO_5042027309" evidence="2">
    <location>
        <begin position="46"/>
        <end position="401"/>
    </location>
</feature>
<evidence type="ECO:0000256" key="1">
    <source>
        <dbReference type="SAM" id="Phobius"/>
    </source>
</evidence>
<evidence type="ECO:0000313" key="4">
    <source>
        <dbReference type="Proteomes" id="UP001208570"/>
    </source>
</evidence>
<feature type="transmembrane region" description="Helical" evidence="1">
    <location>
        <begin position="83"/>
        <end position="105"/>
    </location>
</feature>
<reference evidence="3" key="1">
    <citation type="journal article" date="2023" name="Mol. Biol. Evol.">
        <title>Third-Generation Sequencing Reveals the Adaptive Role of the Epigenome in Three Deep-Sea Polychaetes.</title>
        <authorList>
            <person name="Perez M."/>
            <person name="Aroh O."/>
            <person name="Sun Y."/>
            <person name="Lan Y."/>
            <person name="Juniper S.K."/>
            <person name="Young C.R."/>
            <person name="Angers B."/>
            <person name="Qian P.Y."/>
        </authorList>
    </citation>
    <scope>NUCLEOTIDE SEQUENCE</scope>
    <source>
        <strain evidence="3">P08H-3</strain>
    </source>
</reference>
<sequence>MKGELPTGSGALYAANRMPNVRSPKWACVALLAFSLLVMMDSARGQQIICSQTTPGSCPSGYYCDNNSMCIPLKQGSDKTTTYVILGCVLGGIVIIVTVIIILYCGRWRWLTRLKERFGRQHSPDIASGTPSAHQQMPKLNWAKSLRKRFKLKLGGIRSNPYMSNANQGISMPSSQMNTATPVLNMTPAPIVNPAVNTANTALNTDMTMSTNMAVNVNTATNSEAANQETILTRYIVGQDNSQNRDFQSSNPSPYVATVELIGNDIEPMINPQGQSIQLTNGMNHFGYPYLSSSRHSLNSLETFQDPGIPYHQAVTQVYYPQPSPRLMRPQINIQSPIPPEPQVIMPAQPMDVPAVLEPATPPIVPHTHQVYPSLYPSLGHGHTHAPTTALPAYAEVPRKY</sequence>
<keyword evidence="1" id="KW-0472">Membrane</keyword>
<comment type="caution">
    <text evidence="3">The sequence shown here is derived from an EMBL/GenBank/DDBJ whole genome shotgun (WGS) entry which is preliminary data.</text>
</comment>
<dbReference type="AlphaFoldDB" id="A0AAD9J6A1"/>
<keyword evidence="1" id="KW-1133">Transmembrane helix</keyword>
<keyword evidence="4" id="KW-1185">Reference proteome</keyword>
<accession>A0AAD9J6A1</accession>
<feature type="signal peptide" evidence="2">
    <location>
        <begin position="1"/>
        <end position="45"/>
    </location>
</feature>
<keyword evidence="2" id="KW-0732">Signal</keyword>
<proteinExistence type="predicted"/>